<dbReference type="EC" id="2.7.7.7" evidence="1"/>
<gene>
    <name evidence="1" type="ORF">D9R14_12550</name>
</gene>
<keyword evidence="1" id="KW-0548">Nucleotidyltransferase</keyword>
<dbReference type="SUPFAM" id="SSF52540">
    <property type="entry name" value="P-loop containing nucleoside triphosphate hydrolases"/>
    <property type="match status" value="1"/>
</dbReference>
<dbReference type="PANTHER" id="PTHR11669:SF8">
    <property type="entry name" value="DNA POLYMERASE III SUBUNIT DELTA"/>
    <property type="match status" value="1"/>
</dbReference>
<evidence type="ECO:0000313" key="1">
    <source>
        <dbReference type="EMBL" id="RLP78208.1"/>
    </source>
</evidence>
<dbReference type="AlphaFoldDB" id="A0A3L7AEU6"/>
<accession>A0A3L7AEU6</accession>
<keyword evidence="2" id="KW-1185">Reference proteome</keyword>
<dbReference type="NCBIfam" id="NF005677">
    <property type="entry name" value="PRK07471.1"/>
    <property type="match status" value="1"/>
</dbReference>
<dbReference type="GO" id="GO:0003887">
    <property type="term" value="F:DNA-directed DNA polymerase activity"/>
    <property type="evidence" value="ECO:0007669"/>
    <property type="project" value="UniProtKB-EC"/>
</dbReference>
<dbReference type="PANTHER" id="PTHR11669">
    <property type="entry name" value="REPLICATION FACTOR C / DNA POLYMERASE III GAMMA-TAU SUBUNIT"/>
    <property type="match status" value="1"/>
</dbReference>
<dbReference type="GO" id="GO:0009360">
    <property type="term" value="C:DNA polymerase III complex"/>
    <property type="evidence" value="ECO:0007669"/>
    <property type="project" value="TreeGrafter"/>
</dbReference>
<dbReference type="Proteomes" id="UP000269692">
    <property type="component" value="Unassembled WGS sequence"/>
</dbReference>
<organism evidence="1 2">
    <name type="scientific">Xanthobacter tagetidis</name>
    <dbReference type="NCBI Taxonomy" id="60216"/>
    <lineage>
        <taxon>Bacteria</taxon>
        <taxon>Pseudomonadati</taxon>
        <taxon>Pseudomonadota</taxon>
        <taxon>Alphaproteobacteria</taxon>
        <taxon>Hyphomicrobiales</taxon>
        <taxon>Xanthobacteraceae</taxon>
        <taxon>Xanthobacter</taxon>
    </lineage>
</organism>
<name>A0A3L7AEU6_9HYPH</name>
<evidence type="ECO:0000313" key="2">
    <source>
        <dbReference type="Proteomes" id="UP000269692"/>
    </source>
</evidence>
<dbReference type="GO" id="GO:0006261">
    <property type="term" value="P:DNA-templated DNA replication"/>
    <property type="evidence" value="ECO:0007669"/>
    <property type="project" value="TreeGrafter"/>
</dbReference>
<dbReference type="InterPro" id="IPR027417">
    <property type="entry name" value="P-loop_NTPase"/>
</dbReference>
<comment type="caution">
    <text evidence="1">The sequence shown here is derived from an EMBL/GenBank/DDBJ whole genome shotgun (WGS) entry which is preliminary data.</text>
</comment>
<reference evidence="1 2" key="1">
    <citation type="submission" date="2018-10" db="EMBL/GenBank/DDBJ databases">
        <title>Xanthobacter tagetidis genome sequencing and assembly.</title>
        <authorList>
            <person name="Maclea K.S."/>
            <person name="Goen A.E."/>
            <person name="Fatima S.A."/>
        </authorList>
    </citation>
    <scope>NUCLEOTIDE SEQUENCE [LARGE SCALE GENOMIC DNA]</scope>
    <source>
        <strain evidence="1 2">ATCC 700314</strain>
    </source>
</reference>
<dbReference type="Pfam" id="PF13177">
    <property type="entry name" value="DNA_pol3_delta2"/>
    <property type="match status" value="1"/>
</dbReference>
<dbReference type="EMBL" id="RCTF01000009">
    <property type="protein sequence ID" value="RLP78208.1"/>
    <property type="molecule type" value="Genomic_DNA"/>
</dbReference>
<dbReference type="InterPro" id="IPR050238">
    <property type="entry name" value="DNA_Rep/Repair_Clamp_Loader"/>
</dbReference>
<dbReference type="OrthoDB" id="9811073at2"/>
<dbReference type="RefSeq" id="WP_121623675.1">
    <property type="nucleotide sequence ID" value="NZ_JACIIW010000009.1"/>
</dbReference>
<proteinExistence type="predicted"/>
<sequence>MSAAAGEALAADVLADAPAPRAQERLFGHAALEADLLGDWRAGRLPHALLIGGPEGIGKATLAYRLARTVLAGPAEAHAAHDLSIAPGNPVFRQVASLTHPDLLVLRRVAEAGEEKVPTLIPAEMVRRVRPFFGSTAAAGGWRVCIVDAVDDLNAFGANALLKTLEEPPPNALFLLICHAPGRVLPTIRSRTRLVRMRPLATEEVLAALDHLKGEVGDLDDALLPAAAEASGGSVRRAIVLARGEGMEVRAATLRALEQLPDVRPEELHALGARLQGDRADGLDLFVEAVSDFVAARTTAGAAAGDLGRHRLYRLGEVWEKVRRSAAEADVFNLDRKALVFRVFADLADAVRA</sequence>
<protein>
    <submittedName>
        <fullName evidence="1">DNA polymerase III subunit delta</fullName>
        <ecNumber evidence="1">2.7.7.7</ecNumber>
    </submittedName>
</protein>
<keyword evidence="1" id="KW-0808">Transferase</keyword>
<dbReference type="Gene3D" id="3.40.50.300">
    <property type="entry name" value="P-loop containing nucleotide triphosphate hydrolases"/>
    <property type="match status" value="1"/>
</dbReference>